<dbReference type="InterPro" id="IPR000683">
    <property type="entry name" value="Gfo/Idh/MocA-like_OxRdtase_N"/>
</dbReference>
<dbReference type="SUPFAM" id="SSF51735">
    <property type="entry name" value="NAD(P)-binding Rossmann-fold domains"/>
    <property type="match status" value="1"/>
</dbReference>
<evidence type="ECO:0000259" key="2">
    <source>
        <dbReference type="Pfam" id="PF22725"/>
    </source>
</evidence>
<sequence>MHVAVVGYGYWGSKHVRVLSTMPDVAVSVVDADKRRREEAEALYPSIRRTAGTIDEVLDEVDAVLVATPPGSHYDVAMRALSAGKHVLVEKPLATSVDDAEAMVAAADDNDVQLMVGHTFEYNPAVRQLRDIIRSGELGRVLYVDSARLSLGLYQRDVNVIWDLAPHDISIASYLLDELPVATSVWAHRNIGPWREDVAYLRLDFPSTHAFVHVSWLNPQKVRRTTVVGERRMAVYDDMSDNERIRIYDIGVDPADIDNPHMAHEMPVTYRTGNIISPFVPFREPLLVQDREFVDSIRSGVRSATPGERGLDIVRVLASTDVSMETGKVAPVLSRSAAARGVKASS</sequence>
<dbReference type="InterPro" id="IPR055170">
    <property type="entry name" value="GFO_IDH_MocA-like_dom"/>
</dbReference>
<feature type="domain" description="Gfo/Idh/MocA-like oxidoreductase N-terminal" evidence="1">
    <location>
        <begin position="2"/>
        <end position="118"/>
    </location>
</feature>
<protein>
    <submittedName>
        <fullName evidence="3">Gfo/Idh/MocA family oxidoreductase</fullName>
    </submittedName>
</protein>
<dbReference type="PANTHER" id="PTHR43377:SF6">
    <property type="entry name" value="GFO_IDH_MOCA-LIKE OXIDOREDUCTASE N-TERMINAL DOMAIN-CONTAINING PROTEIN"/>
    <property type="match status" value="1"/>
</dbReference>
<dbReference type="Pfam" id="PF22725">
    <property type="entry name" value="GFO_IDH_MocA_C3"/>
    <property type="match status" value="1"/>
</dbReference>
<dbReference type="EMBL" id="JAVREJ010000002">
    <property type="protein sequence ID" value="MDT0348701.1"/>
    <property type="molecule type" value="Genomic_DNA"/>
</dbReference>
<gene>
    <name evidence="3" type="ORF">RM445_04100</name>
</gene>
<dbReference type="Gene3D" id="3.40.50.720">
    <property type="entry name" value="NAD(P)-binding Rossmann-like Domain"/>
    <property type="match status" value="1"/>
</dbReference>
<feature type="domain" description="GFO/IDH/MocA-like oxidoreductase" evidence="2">
    <location>
        <begin position="126"/>
        <end position="233"/>
    </location>
</feature>
<dbReference type="RefSeq" id="WP_311554631.1">
    <property type="nucleotide sequence ID" value="NZ_JAVREJ010000002.1"/>
</dbReference>
<dbReference type="InterPro" id="IPR036291">
    <property type="entry name" value="NAD(P)-bd_dom_sf"/>
</dbReference>
<evidence type="ECO:0000313" key="4">
    <source>
        <dbReference type="Proteomes" id="UP001183202"/>
    </source>
</evidence>
<dbReference type="InterPro" id="IPR051450">
    <property type="entry name" value="Gfo/Idh/MocA_Oxidoreductases"/>
</dbReference>
<dbReference type="SUPFAM" id="SSF55347">
    <property type="entry name" value="Glyceraldehyde-3-phosphate dehydrogenase-like, C-terminal domain"/>
    <property type="match status" value="1"/>
</dbReference>
<organism evidence="3 4">
    <name type="scientific">Pseudonocardia charpentierae</name>
    <dbReference type="NCBI Taxonomy" id="3075545"/>
    <lineage>
        <taxon>Bacteria</taxon>
        <taxon>Bacillati</taxon>
        <taxon>Actinomycetota</taxon>
        <taxon>Actinomycetes</taxon>
        <taxon>Pseudonocardiales</taxon>
        <taxon>Pseudonocardiaceae</taxon>
        <taxon>Pseudonocardia</taxon>
    </lineage>
</organism>
<accession>A0ABU2N455</accession>
<dbReference type="Proteomes" id="UP001183202">
    <property type="component" value="Unassembled WGS sequence"/>
</dbReference>
<dbReference type="Gene3D" id="3.30.360.10">
    <property type="entry name" value="Dihydrodipicolinate Reductase, domain 2"/>
    <property type="match status" value="1"/>
</dbReference>
<evidence type="ECO:0000313" key="3">
    <source>
        <dbReference type="EMBL" id="MDT0348701.1"/>
    </source>
</evidence>
<dbReference type="PANTHER" id="PTHR43377">
    <property type="entry name" value="BILIVERDIN REDUCTASE A"/>
    <property type="match status" value="1"/>
</dbReference>
<proteinExistence type="predicted"/>
<reference evidence="4" key="1">
    <citation type="submission" date="2023-07" db="EMBL/GenBank/DDBJ databases">
        <title>30 novel species of actinomycetes from the DSMZ collection.</title>
        <authorList>
            <person name="Nouioui I."/>
        </authorList>
    </citation>
    <scope>NUCLEOTIDE SEQUENCE [LARGE SCALE GENOMIC DNA]</scope>
    <source>
        <strain evidence="4">DSM 45834</strain>
    </source>
</reference>
<keyword evidence="4" id="KW-1185">Reference proteome</keyword>
<comment type="caution">
    <text evidence="3">The sequence shown here is derived from an EMBL/GenBank/DDBJ whole genome shotgun (WGS) entry which is preliminary data.</text>
</comment>
<name>A0ABU2N455_9PSEU</name>
<evidence type="ECO:0000259" key="1">
    <source>
        <dbReference type="Pfam" id="PF01408"/>
    </source>
</evidence>
<dbReference type="Pfam" id="PF01408">
    <property type="entry name" value="GFO_IDH_MocA"/>
    <property type="match status" value="1"/>
</dbReference>